<gene>
    <name evidence="1" type="ORF">ACAOBT_LOCUS35579</name>
</gene>
<sequence>MKILIVHRYILAYHLQQKKVPITQFVKNTIAADLDEFVGTFNIVELVRCYKGSDVSKLPPPQHEIRAKSVFYSCYKDVNIFTSLRFSIR</sequence>
<comment type="caution">
    <text evidence="1">The sequence shown here is derived from an EMBL/GenBank/DDBJ whole genome shotgun (WGS) entry which is preliminary data.</text>
</comment>
<keyword evidence="2" id="KW-1185">Reference proteome</keyword>
<dbReference type="Proteomes" id="UP001152888">
    <property type="component" value="Unassembled WGS sequence"/>
</dbReference>
<dbReference type="EMBL" id="CAKOFQ010009007">
    <property type="protein sequence ID" value="CAH2016760.1"/>
    <property type="molecule type" value="Genomic_DNA"/>
</dbReference>
<evidence type="ECO:0000313" key="2">
    <source>
        <dbReference type="Proteomes" id="UP001152888"/>
    </source>
</evidence>
<organism evidence="1 2">
    <name type="scientific">Acanthoscelides obtectus</name>
    <name type="common">Bean weevil</name>
    <name type="synonym">Bruchus obtectus</name>
    <dbReference type="NCBI Taxonomy" id="200917"/>
    <lineage>
        <taxon>Eukaryota</taxon>
        <taxon>Metazoa</taxon>
        <taxon>Ecdysozoa</taxon>
        <taxon>Arthropoda</taxon>
        <taxon>Hexapoda</taxon>
        <taxon>Insecta</taxon>
        <taxon>Pterygota</taxon>
        <taxon>Neoptera</taxon>
        <taxon>Endopterygota</taxon>
        <taxon>Coleoptera</taxon>
        <taxon>Polyphaga</taxon>
        <taxon>Cucujiformia</taxon>
        <taxon>Chrysomeloidea</taxon>
        <taxon>Chrysomelidae</taxon>
        <taxon>Bruchinae</taxon>
        <taxon>Bruchini</taxon>
        <taxon>Acanthoscelides</taxon>
    </lineage>
</organism>
<protein>
    <submittedName>
        <fullName evidence="1">Uncharacterized protein</fullName>
    </submittedName>
</protein>
<reference evidence="1" key="1">
    <citation type="submission" date="2022-03" db="EMBL/GenBank/DDBJ databases">
        <authorList>
            <person name="Sayadi A."/>
        </authorList>
    </citation>
    <scope>NUCLEOTIDE SEQUENCE</scope>
</reference>
<evidence type="ECO:0000313" key="1">
    <source>
        <dbReference type="EMBL" id="CAH2016760.1"/>
    </source>
</evidence>
<accession>A0A9P0QBY4</accession>
<name>A0A9P0QBY4_ACAOB</name>
<dbReference type="OrthoDB" id="8190635at2759"/>
<proteinExistence type="predicted"/>
<dbReference type="AlphaFoldDB" id="A0A9P0QBY4"/>